<evidence type="ECO:0000256" key="1">
    <source>
        <dbReference type="SAM" id="Phobius"/>
    </source>
</evidence>
<organism evidence="3 4">
    <name type="scientific">Acetobacter oeni</name>
    <dbReference type="NCBI Taxonomy" id="304077"/>
    <lineage>
        <taxon>Bacteria</taxon>
        <taxon>Pseudomonadati</taxon>
        <taxon>Pseudomonadota</taxon>
        <taxon>Alphaproteobacteria</taxon>
        <taxon>Acetobacterales</taxon>
        <taxon>Acetobacteraceae</taxon>
        <taxon>Acetobacter</taxon>
    </lineage>
</organism>
<feature type="transmembrane region" description="Helical" evidence="1">
    <location>
        <begin position="6"/>
        <end position="27"/>
    </location>
</feature>
<evidence type="ECO:0000313" key="3">
    <source>
        <dbReference type="EMBL" id="GEN64030.1"/>
    </source>
</evidence>
<accession>A0A511XM59</accession>
<name>A0A511XM59_9PROT</name>
<dbReference type="InterPro" id="IPR036249">
    <property type="entry name" value="Thioredoxin-like_sf"/>
</dbReference>
<keyword evidence="1" id="KW-1133">Transmembrane helix</keyword>
<keyword evidence="1" id="KW-0472">Membrane</keyword>
<dbReference type="PROSITE" id="PS51352">
    <property type="entry name" value="THIOREDOXIN_2"/>
    <property type="match status" value="1"/>
</dbReference>
<dbReference type="AlphaFoldDB" id="A0A511XM59"/>
<dbReference type="SUPFAM" id="SSF52833">
    <property type="entry name" value="Thioredoxin-like"/>
    <property type="match status" value="1"/>
</dbReference>
<dbReference type="RefSeq" id="WP_146889731.1">
    <property type="nucleotide sequence ID" value="NZ_BJYG01000031.1"/>
</dbReference>
<reference evidence="3 4" key="1">
    <citation type="submission" date="2019-07" db="EMBL/GenBank/DDBJ databases">
        <title>Whole genome shotgun sequence of Acetobacter oeni NBRC 105207.</title>
        <authorList>
            <person name="Hosoyama A."/>
            <person name="Uohara A."/>
            <person name="Ohji S."/>
            <person name="Ichikawa N."/>
        </authorList>
    </citation>
    <scope>NUCLEOTIDE SEQUENCE [LARGE SCALE GENOMIC DNA]</scope>
    <source>
        <strain evidence="3 4">NBRC 105207</strain>
    </source>
</reference>
<dbReference type="Gene3D" id="3.40.30.10">
    <property type="entry name" value="Glutaredoxin"/>
    <property type="match status" value="1"/>
</dbReference>
<comment type="caution">
    <text evidence="3">The sequence shown here is derived from an EMBL/GenBank/DDBJ whole genome shotgun (WGS) entry which is preliminary data.</text>
</comment>
<feature type="domain" description="Thioredoxin" evidence="2">
    <location>
        <begin position="49"/>
        <end position="182"/>
    </location>
</feature>
<evidence type="ECO:0000313" key="4">
    <source>
        <dbReference type="Proteomes" id="UP000321746"/>
    </source>
</evidence>
<dbReference type="OrthoDB" id="462848at2"/>
<evidence type="ECO:0000259" key="2">
    <source>
        <dbReference type="PROSITE" id="PS51352"/>
    </source>
</evidence>
<sequence>MLTVLLISQCILVVVLIVFAVALLGMARQIGVLHERLQPLDPADQESGLEVGRAMPRMALEGVDGPSVAVGEALLPGHRQLLLFVAPDCPVCKRVIPSALQISESGAADLVFVGDGSRPELTELGKTVIRGRAPLTVAAELGLVLQVSRLPFAAVVDEHGVLAARGLVSNSAHLEALLREAA</sequence>
<protein>
    <recommendedName>
        <fullName evidence="2">Thioredoxin domain-containing protein</fullName>
    </recommendedName>
</protein>
<keyword evidence="1" id="KW-0812">Transmembrane</keyword>
<keyword evidence="4" id="KW-1185">Reference proteome</keyword>
<dbReference type="EMBL" id="BJYG01000031">
    <property type="protein sequence ID" value="GEN64030.1"/>
    <property type="molecule type" value="Genomic_DNA"/>
</dbReference>
<gene>
    <name evidence="3" type="ORF">AOE01nite_22540</name>
</gene>
<proteinExistence type="predicted"/>
<dbReference type="Proteomes" id="UP000321746">
    <property type="component" value="Unassembled WGS sequence"/>
</dbReference>
<dbReference type="InterPro" id="IPR013766">
    <property type="entry name" value="Thioredoxin_domain"/>
</dbReference>